<feature type="transmembrane region" description="Helical" evidence="17">
    <location>
        <begin position="9"/>
        <end position="28"/>
    </location>
</feature>
<evidence type="ECO:0000256" key="7">
    <source>
        <dbReference type="ARBA" id="ARBA00022692"/>
    </source>
</evidence>
<dbReference type="GO" id="GO:0043161">
    <property type="term" value="P:proteasome-mediated ubiquitin-dependent protein catabolic process"/>
    <property type="evidence" value="ECO:0007669"/>
    <property type="project" value="TreeGrafter"/>
</dbReference>
<dbReference type="FunCoup" id="A0A0C2XIX0">
    <property type="interactions" value="519"/>
</dbReference>
<keyword evidence="20" id="KW-1185">Reference proteome</keyword>
<dbReference type="AlphaFoldDB" id="A0A0C2XIX0"/>
<dbReference type="EC" id="2.3.2.27" evidence="5"/>
<evidence type="ECO:0000256" key="5">
    <source>
        <dbReference type="ARBA" id="ARBA00012483"/>
    </source>
</evidence>
<keyword evidence="9 15" id="KW-0863">Zinc-finger</keyword>
<dbReference type="PANTHER" id="PTHR22763">
    <property type="entry name" value="RING ZINC FINGER PROTEIN"/>
    <property type="match status" value="1"/>
</dbReference>
<feature type="region of interest" description="Disordered" evidence="16">
    <location>
        <begin position="657"/>
        <end position="682"/>
    </location>
</feature>
<keyword evidence="10" id="KW-0833">Ubl conjugation pathway</keyword>
<feature type="compositionally biased region" description="Polar residues" evidence="16">
    <location>
        <begin position="549"/>
        <end position="575"/>
    </location>
</feature>
<evidence type="ECO:0000256" key="12">
    <source>
        <dbReference type="ARBA" id="ARBA00022833"/>
    </source>
</evidence>
<comment type="pathway">
    <text evidence="3">Protein modification; protein ubiquitination.</text>
</comment>
<accession>A0A0C2XIX0</accession>
<dbReference type="InterPro" id="IPR024766">
    <property type="entry name" value="Znf_RING_H2"/>
</dbReference>
<keyword evidence="7 17" id="KW-0812">Transmembrane</keyword>
<dbReference type="InterPro" id="IPR058051">
    <property type="entry name" value="Znf_RING_synoviolin"/>
</dbReference>
<feature type="domain" description="RING-type" evidence="18">
    <location>
        <begin position="307"/>
        <end position="360"/>
    </location>
</feature>
<name>A0A0C2XIX0_AMAMK</name>
<dbReference type="SMART" id="SM00184">
    <property type="entry name" value="RING"/>
    <property type="match status" value="1"/>
</dbReference>
<dbReference type="SUPFAM" id="SSF57850">
    <property type="entry name" value="RING/U-box"/>
    <property type="match status" value="1"/>
</dbReference>
<dbReference type="GO" id="GO:0061630">
    <property type="term" value="F:ubiquitin protein ligase activity"/>
    <property type="evidence" value="ECO:0007669"/>
    <property type="project" value="UniProtKB-EC"/>
</dbReference>
<evidence type="ECO:0000256" key="8">
    <source>
        <dbReference type="ARBA" id="ARBA00022723"/>
    </source>
</evidence>
<dbReference type="InterPro" id="IPR057992">
    <property type="entry name" value="TPR_SYVN1_N"/>
</dbReference>
<feature type="compositionally biased region" description="Low complexity" evidence="16">
    <location>
        <begin position="525"/>
        <end position="547"/>
    </location>
</feature>
<evidence type="ECO:0000256" key="3">
    <source>
        <dbReference type="ARBA" id="ARBA00004906"/>
    </source>
</evidence>
<dbReference type="OrthoDB" id="7759664at2759"/>
<evidence type="ECO:0000256" key="2">
    <source>
        <dbReference type="ARBA" id="ARBA00004477"/>
    </source>
</evidence>
<dbReference type="CDD" id="cd16479">
    <property type="entry name" value="RING-H2_synoviolin"/>
    <property type="match status" value="1"/>
</dbReference>
<feature type="transmembrane region" description="Helical" evidence="17">
    <location>
        <begin position="48"/>
        <end position="70"/>
    </location>
</feature>
<dbReference type="Proteomes" id="UP000054549">
    <property type="component" value="Unassembled WGS sequence"/>
</dbReference>
<keyword evidence="13 17" id="KW-1133">Transmembrane helix</keyword>
<proteinExistence type="inferred from homology"/>
<comment type="subcellular location">
    <subcellularLocation>
        <location evidence="2">Endoplasmic reticulum membrane</location>
        <topology evidence="2">Multi-pass membrane protein</topology>
    </subcellularLocation>
</comment>
<protein>
    <recommendedName>
        <fullName evidence="5">RING-type E3 ubiquitin transferase</fullName>
        <ecNumber evidence="5">2.3.2.27</ecNumber>
    </recommendedName>
</protein>
<dbReference type="InterPro" id="IPR050731">
    <property type="entry name" value="HRD1_E3_ubiq-ligases"/>
</dbReference>
<evidence type="ECO:0000256" key="13">
    <source>
        <dbReference type="ARBA" id="ARBA00022989"/>
    </source>
</evidence>
<gene>
    <name evidence="19" type="ORF">M378DRAFT_184790</name>
</gene>
<evidence type="ECO:0000313" key="19">
    <source>
        <dbReference type="EMBL" id="KIL68928.1"/>
    </source>
</evidence>
<keyword evidence="8" id="KW-0479">Metal-binding</keyword>
<dbReference type="STRING" id="946122.A0A0C2XIX0"/>
<evidence type="ECO:0000256" key="4">
    <source>
        <dbReference type="ARBA" id="ARBA00010089"/>
    </source>
</evidence>
<sequence length="682" mass="75340">MFSLNAHRILVYSLLSFSAVSFTILGALRSYSNFYSVAIYLSKSSRSVLVLANFGFLVALLSGHLVQRLFFGVLRPIEVERLYDRLWFFITESLLAFTIFRDEFDIPFALMFGFLLFVKSFHWLASDRIEWMDQVPYPGPPLLFHIRMSTLFAIMWLTDCIMFLIAVESTLAHGVGGMVLFASEYGILVASVMNTVSKYVLSVYDLRRAGRLGGENAPPWENKSMWVFYIELATDFLKLTTYLIFFLIIIAFYGLPLNIVRDVYITARSFITRLRALHRYQTATRNMDQRYPNATAEELVAMNDRTCIICREEMIIRDPTQATVREGPNVTPKKLPCGHVFHFHCLRSWLERQQSCPTCRRTVLESPANDRNPAVNQPQGPGGNAPAAAPAGNGQGNNNVPGRVPLGFLGRFFAPPPQGRNAPQVANNNAGGGGNAANVGGQMPQEVLIQYHIQYQTQRQQARPSEPLRPVPQFQGFNRPGGAWQPWAGVENRNQAAAGNGGDNNQRTAEEAMPGAPATEEQGDAGSAAQDPRAAAAAAALRRLGGAEPSQTDVNNNTASSSSTPARETINTQRSALPELVPLYDLNRNIRREASSSIRRDNRDGPRLPPTLTEEQLAIMDRLTREAIDERLRVLEGVSTAINRCVDDLMRMRSALPVSSAPGIPPAGAPTEAANHNGGDEA</sequence>
<comment type="similarity">
    <text evidence="4">Belongs to the HRD1 family.</text>
</comment>
<feature type="region of interest" description="Disordered" evidence="16">
    <location>
        <begin position="494"/>
        <end position="575"/>
    </location>
</feature>
<reference evidence="19 20" key="1">
    <citation type="submission" date="2014-04" db="EMBL/GenBank/DDBJ databases">
        <title>Evolutionary Origins and Diversification of the Mycorrhizal Mutualists.</title>
        <authorList>
            <consortium name="DOE Joint Genome Institute"/>
            <consortium name="Mycorrhizal Genomics Consortium"/>
            <person name="Kohler A."/>
            <person name="Kuo A."/>
            <person name="Nagy L.G."/>
            <person name="Floudas D."/>
            <person name="Copeland A."/>
            <person name="Barry K.W."/>
            <person name="Cichocki N."/>
            <person name="Veneault-Fourrey C."/>
            <person name="LaButti K."/>
            <person name="Lindquist E.A."/>
            <person name="Lipzen A."/>
            <person name="Lundell T."/>
            <person name="Morin E."/>
            <person name="Murat C."/>
            <person name="Riley R."/>
            <person name="Ohm R."/>
            <person name="Sun H."/>
            <person name="Tunlid A."/>
            <person name="Henrissat B."/>
            <person name="Grigoriev I.V."/>
            <person name="Hibbett D.S."/>
            <person name="Martin F."/>
        </authorList>
    </citation>
    <scope>NUCLEOTIDE SEQUENCE [LARGE SCALE GENOMIC DNA]</scope>
    <source>
        <strain evidence="19 20">Koide BX008</strain>
    </source>
</reference>
<evidence type="ECO:0000256" key="16">
    <source>
        <dbReference type="SAM" id="MobiDB-lite"/>
    </source>
</evidence>
<feature type="compositionally biased region" description="Low complexity" evidence="16">
    <location>
        <begin position="375"/>
        <end position="399"/>
    </location>
</feature>
<comment type="catalytic activity">
    <reaction evidence="1">
        <text>S-ubiquitinyl-[E2 ubiquitin-conjugating enzyme]-L-cysteine + [acceptor protein]-L-lysine = [E2 ubiquitin-conjugating enzyme]-L-cysteine + N(6)-ubiquitinyl-[acceptor protein]-L-lysine.</text>
        <dbReference type="EC" id="2.3.2.27"/>
    </reaction>
</comment>
<evidence type="ECO:0000256" key="9">
    <source>
        <dbReference type="ARBA" id="ARBA00022771"/>
    </source>
</evidence>
<feature type="transmembrane region" description="Helical" evidence="17">
    <location>
        <begin position="236"/>
        <end position="255"/>
    </location>
</feature>
<dbReference type="PROSITE" id="PS50089">
    <property type="entry name" value="ZF_RING_2"/>
    <property type="match status" value="1"/>
</dbReference>
<dbReference type="PANTHER" id="PTHR22763:SF184">
    <property type="entry name" value="E3 UBIQUITIN-PROTEIN LIGASE SYNOVIOLIN"/>
    <property type="match status" value="1"/>
</dbReference>
<evidence type="ECO:0000256" key="14">
    <source>
        <dbReference type="ARBA" id="ARBA00023136"/>
    </source>
</evidence>
<dbReference type="GO" id="GO:0016567">
    <property type="term" value="P:protein ubiquitination"/>
    <property type="evidence" value="ECO:0007669"/>
    <property type="project" value="UniProtKB-UniPathway"/>
</dbReference>
<keyword evidence="14 17" id="KW-0472">Membrane</keyword>
<dbReference type="InterPro" id="IPR001841">
    <property type="entry name" value="Znf_RING"/>
</dbReference>
<evidence type="ECO:0000259" key="18">
    <source>
        <dbReference type="PROSITE" id="PS50089"/>
    </source>
</evidence>
<feature type="transmembrane region" description="Helical" evidence="17">
    <location>
        <begin position="179"/>
        <end position="201"/>
    </location>
</feature>
<dbReference type="InParanoid" id="A0A0C2XIX0"/>
<dbReference type="InterPro" id="IPR013083">
    <property type="entry name" value="Znf_RING/FYVE/PHD"/>
</dbReference>
<evidence type="ECO:0000256" key="11">
    <source>
        <dbReference type="ARBA" id="ARBA00022824"/>
    </source>
</evidence>
<evidence type="ECO:0000256" key="10">
    <source>
        <dbReference type="ARBA" id="ARBA00022786"/>
    </source>
</evidence>
<keyword evidence="12" id="KW-0862">Zinc</keyword>
<evidence type="ECO:0000256" key="17">
    <source>
        <dbReference type="SAM" id="Phobius"/>
    </source>
</evidence>
<feature type="compositionally biased region" description="Low complexity" evidence="16">
    <location>
        <begin position="494"/>
        <end position="507"/>
    </location>
</feature>
<dbReference type="GO" id="GO:0008270">
    <property type="term" value="F:zinc ion binding"/>
    <property type="evidence" value="ECO:0007669"/>
    <property type="project" value="UniProtKB-KW"/>
</dbReference>
<dbReference type="GO" id="GO:0005789">
    <property type="term" value="C:endoplasmic reticulum membrane"/>
    <property type="evidence" value="ECO:0007669"/>
    <property type="project" value="UniProtKB-SubCell"/>
</dbReference>
<feature type="region of interest" description="Disordered" evidence="16">
    <location>
        <begin position="364"/>
        <end position="399"/>
    </location>
</feature>
<dbReference type="UniPathway" id="UPA00143"/>
<dbReference type="Pfam" id="PF25563">
    <property type="entry name" value="TPR_SYVN1_N"/>
    <property type="match status" value="1"/>
</dbReference>
<evidence type="ECO:0000313" key="20">
    <source>
        <dbReference type="Proteomes" id="UP000054549"/>
    </source>
</evidence>
<dbReference type="Pfam" id="PF12678">
    <property type="entry name" value="zf-rbx1"/>
    <property type="match status" value="1"/>
</dbReference>
<dbReference type="Gene3D" id="3.30.40.10">
    <property type="entry name" value="Zinc/RING finger domain, C3HC4 (zinc finger)"/>
    <property type="match status" value="1"/>
</dbReference>
<dbReference type="GO" id="GO:0036503">
    <property type="term" value="P:ERAD pathway"/>
    <property type="evidence" value="ECO:0007669"/>
    <property type="project" value="TreeGrafter"/>
</dbReference>
<dbReference type="EMBL" id="KN818227">
    <property type="protein sequence ID" value="KIL68928.1"/>
    <property type="molecule type" value="Genomic_DNA"/>
</dbReference>
<feature type="transmembrane region" description="Helical" evidence="17">
    <location>
        <begin position="146"/>
        <end position="167"/>
    </location>
</feature>
<organism evidence="19 20">
    <name type="scientific">Amanita muscaria (strain Koide BX008)</name>
    <dbReference type="NCBI Taxonomy" id="946122"/>
    <lineage>
        <taxon>Eukaryota</taxon>
        <taxon>Fungi</taxon>
        <taxon>Dikarya</taxon>
        <taxon>Basidiomycota</taxon>
        <taxon>Agaricomycotina</taxon>
        <taxon>Agaricomycetes</taxon>
        <taxon>Agaricomycetidae</taxon>
        <taxon>Agaricales</taxon>
        <taxon>Pluteineae</taxon>
        <taxon>Amanitaceae</taxon>
        <taxon>Amanita</taxon>
    </lineage>
</organism>
<evidence type="ECO:0000256" key="15">
    <source>
        <dbReference type="PROSITE-ProRule" id="PRU00175"/>
    </source>
</evidence>
<evidence type="ECO:0000256" key="1">
    <source>
        <dbReference type="ARBA" id="ARBA00000900"/>
    </source>
</evidence>
<keyword evidence="6" id="KW-0808">Transferase</keyword>
<dbReference type="HOGENOM" id="CLU_009169_2_0_1"/>
<feature type="transmembrane region" description="Helical" evidence="17">
    <location>
        <begin position="106"/>
        <end position="125"/>
    </location>
</feature>
<keyword evidence="11" id="KW-0256">Endoplasmic reticulum</keyword>
<evidence type="ECO:0000256" key="6">
    <source>
        <dbReference type="ARBA" id="ARBA00022679"/>
    </source>
</evidence>